<feature type="region of interest" description="Disordered" evidence="4">
    <location>
        <begin position="25"/>
        <end position="50"/>
    </location>
</feature>
<dbReference type="PROSITE" id="PS51257">
    <property type="entry name" value="PROKAR_LIPOPROTEIN"/>
    <property type="match status" value="1"/>
</dbReference>
<dbReference type="NCBIfam" id="NF041757">
    <property type="entry name" value="EfeO"/>
    <property type="match status" value="1"/>
</dbReference>
<evidence type="ECO:0000313" key="8">
    <source>
        <dbReference type="Proteomes" id="UP000831787"/>
    </source>
</evidence>
<dbReference type="InterPro" id="IPR038352">
    <property type="entry name" value="Imelysin_sf"/>
</dbReference>
<dbReference type="Gene3D" id="1.20.1420.20">
    <property type="entry name" value="M75 peptidase, HXXE motif"/>
    <property type="match status" value="1"/>
</dbReference>
<dbReference type="EMBL" id="CP095073">
    <property type="protein sequence ID" value="UOQ43809.1"/>
    <property type="molecule type" value="Genomic_DNA"/>
</dbReference>
<dbReference type="InterPro" id="IPR053377">
    <property type="entry name" value="Iron_uptake_EfeM/EfeO"/>
</dbReference>
<feature type="domain" description="Imelysin-like" evidence="6">
    <location>
        <begin position="56"/>
        <end position="284"/>
    </location>
</feature>
<protein>
    <submittedName>
        <fullName evidence="7">EfeM/EfeO family lipoprotein</fullName>
    </submittedName>
</protein>
<comment type="subcellular location">
    <subcellularLocation>
        <location evidence="1">Cell envelope</location>
    </subcellularLocation>
</comment>
<dbReference type="InterPro" id="IPR034981">
    <property type="entry name" value="Imelysin-like_EfeO/Algp7"/>
</dbReference>
<keyword evidence="3 5" id="KW-0732">Signal</keyword>
<evidence type="ECO:0000256" key="4">
    <source>
        <dbReference type="SAM" id="MobiDB-lite"/>
    </source>
</evidence>
<evidence type="ECO:0000256" key="1">
    <source>
        <dbReference type="ARBA" id="ARBA00004196"/>
    </source>
</evidence>
<evidence type="ECO:0000256" key="3">
    <source>
        <dbReference type="ARBA" id="ARBA00022729"/>
    </source>
</evidence>
<dbReference type="PANTHER" id="PTHR39192:SF1">
    <property type="entry name" value="IRON UPTAKE SYSTEM COMPONENT EFEO"/>
    <property type="match status" value="1"/>
</dbReference>
<dbReference type="Proteomes" id="UP000831787">
    <property type="component" value="Chromosome"/>
</dbReference>
<reference evidence="7 8" key="1">
    <citation type="submission" date="2022-04" db="EMBL/GenBank/DDBJ databases">
        <title>Halobacillus sp. isolated from saltern.</title>
        <authorList>
            <person name="Won M."/>
            <person name="Lee C.-M."/>
            <person name="Woen H.-Y."/>
            <person name="Kwon S.-W."/>
        </authorList>
    </citation>
    <scope>NUCLEOTIDE SEQUENCE [LARGE SCALE GENOMIC DNA]</scope>
    <source>
        <strain evidence="7 8">SSBR10-3</strain>
    </source>
</reference>
<dbReference type="Pfam" id="PF09375">
    <property type="entry name" value="Peptidase_M75"/>
    <property type="match status" value="1"/>
</dbReference>
<evidence type="ECO:0000259" key="6">
    <source>
        <dbReference type="Pfam" id="PF09375"/>
    </source>
</evidence>
<evidence type="ECO:0000313" key="7">
    <source>
        <dbReference type="EMBL" id="UOQ43809.1"/>
    </source>
</evidence>
<dbReference type="InterPro" id="IPR018976">
    <property type="entry name" value="Imelysin-like"/>
</dbReference>
<evidence type="ECO:0000256" key="5">
    <source>
        <dbReference type="SAM" id="SignalP"/>
    </source>
</evidence>
<dbReference type="InterPro" id="IPR050894">
    <property type="entry name" value="EfeM/EfeO_iron_uptake"/>
</dbReference>
<accession>A0ABY4EH58</accession>
<feature type="compositionally biased region" description="Polar residues" evidence="4">
    <location>
        <begin position="36"/>
        <end position="50"/>
    </location>
</feature>
<dbReference type="PANTHER" id="PTHR39192">
    <property type="entry name" value="IRON UPTAKE SYSTEM COMPONENT EFEO"/>
    <property type="match status" value="1"/>
</dbReference>
<feature type="chain" id="PRO_5047311750" evidence="5">
    <location>
        <begin position="20"/>
        <end position="291"/>
    </location>
</feature>
<keyword evidence="7" id="KW-0449">Lipoprotein</keyword>
<name>A0ABY4EH58_9BACI</name>
<feature type="signal peptide" evidence="5">
    <location>
        <begin position="1"/>
        <end position="19"/>
    </location>
</feature>
<sequence>MYFSKVTTITLLLPVLLFAGCSSDQSGEAEEKDSADQTTEQTDAGSTTAQKKLDEAVEAYRQYGLSQTDTFVEDTSKFVDAVKAGNLEKAKQLYPKARMPYERIEPIAEALGDLDPKIDAREGDVPKDEWTGYHKIEKILWEDNTTDGAEKYAEQLLNDVKSLRAKIELAEVSPQTLVTGSVDLLNEVSSSKITGEEERYSHTDLYDFAANVDGSKKIVELLNPVIKEKDEELASTLEKRFDEVYEALNQYKKGDGYVSYTDLSDKDTQKLSKSIDALAEPLSQIGIVLEK</sequence>
<gene>
    <name evidence="7" type="ORF">MUN89_18300</name>
</gene>
<organism evidence="7 8">
    <name type="scientific">Halobacillus salinarum</name>
    <dbReference type="NCBI Taxonomy" id="2932257"/>
    <lineage>
        <taxon>Bacteria</taxon>
        <taxon>Bacillati</taxon>
        <taxon>Bacillota</taxon>
        <taxon>Bacilli</taxon>
        <taxon>Bacillales</taxon>
        <taxon>Bacillaceae</taxon>
        <taxon>Halobacillus</taxon>
    </lineage>
</organism>
<proteinExistence type="inferred from homology"/>
<dbReference type="RefSeq" id="WP_244709272.1">
    <property type="nucleotide sequence ID" value="NZ_CP095073.1"/>
</dbReference>
<keyword evidence="8" id="KW-1185">Reference proteome</keyword>
<comment type="similarity">
    <text evidence="2">Belongs to the EfeM/EfeO family.</text>
</comment>
<dbReference type="CDD" id="cd14656">
    <property type="entry name" value="Imelysin-like_EfeO"/>
    <property type="match status" value="1"/>
</dbReference>
<evidence type="ECO:0000256" key="2">
    <source>
        <dbReference type="ARBA" id="ARBA00005989"/>
    </source>
</evidence>